<accession>A0ABR6HJ06</accession>
<dbReference type="Proteomes" id="UP000576152">
    <property type="component" value="Unassembled WGS sequence"/>
</dbReference>
<dbReference type="InterPro" id="IPR000835">
    <property type="entry name" value="HTH_MarR-typ"/>
</dbReference>
<organism evidence="7 8">
    <name type="scientific">Limimaricola variabilis</name>
    <dbReference type="NCBI Taxonomy" id="1492771"/>
    <lineage>
        <taxon>Bacteria</taxon>
        <taxon>Pseudomonadati</taxon>
        <taxon>Pseudomonadota</taxon>
        <taxon>Alphaproteobacteria</taxon>
        <taxon>Rhodobacterales</taxon>
        <taxon>Paracoccaceae</taxon>
        <taxon>Limimaricola</taxon>
    </lineage>
</organism>
<dbReference type="RefSeq" id="WP_183468793.1">
    <property type="nucleotide sequence ID" value="NZ_JACIBX010000001.1"/>
</dbReference>
<keyword evidence="3" id="KW-0805">Transcription regulation</keyword>
<keyword evidence="2" id="KW-0963">Cytoplasm</keyword>
<dbReference type="InterPro" id="IPR036390">
    <property type="entry name" value="WH_DNA-bd_sf"/>
</dbReference>
<gene>
    <name evidence="7" type="ORF">FHS00_000077</name>
</gene>
<evidence type="ECO:0000259" key="6">
    <source>
        <dbReference type="PROSITE" id="PS50995"/>
    </source>
</evidence>
<reference evidence="7 8" key="1">
    <citation type="submission" date="2020-08" db="EMBL/GenBank/DDBJ databases">
        <title>Genomic Encyclopedia of Type Strains, Phase III (KMG-III): the genomes of soil and plant-associated and newly described type strains.</title>
        <authorList>
            <person name="Whitman W."/>
        </authorList>
    </citation>
    <scope>NUCLEOTIDE SEQUENCE [LARGE SCALE GENOMIC DNA]</scope>
    <source>
        <strain evidence="7 8">CECT 8572</strain>
    </source>
</reference>
<dbReference type="InterPro" id="IPR055166">
    <property type="entry name" value="Transc_reg_Sar_Rot_HTH"/>
</dbReference>
<dbReference type="GO" id="GO:0003677">
    <property type="term" value="F:DNA binding"/>
    <property type="evidence" value="ECO:0007669"/>
    <property type="project" value="UniProtKB-KW"/>
</dbReference>
<proteinExistence type="predicted"/>
<evidence type="ECO:0000256" key="5">
    <source>
        <dbReference type="ARBA" id="ARBA00023163"/>
    </source>
</evidence>
<dbReference type="InterPro" id="IPR039422">
    <property type="entry name" value="MarR/SlyA-like"/>
</dbReference>
<dbReference type="EMBL" id="JACIBX010000001">
    <property type="protein sequence ID" value="MBB3710524.1"/>
    <property type="molecule type" value="Genomic_DNA"/>
</dbReference>
<dbReference type="SUPFAM" id="SSF46785">
    <property type="entry name" value="Winged helix' DNA-binding domain"/>
    <property type="match status" value="1"/>
</dbReference>
<dbReference type="SMART" id="SM00347">
    <property type="entry name" value="HTH_MARR"/>
    <property type="match status" value="1"/>
</dbReference>
<evidence type="ECO:0000313" key="7">
    <source>
        <dbReference type="EMBL" id="MBB3710524.1"/>
    </source>
</evidence>
<dbReference type="PANTHER" id="PTHR33164">
    <property type="entry name" value="TRANSCRIPTIONAL REGULATOR, MARR FAMILY"/>
    <property type="match status" value="1"/>
</dbReference>
<dbReference type="PANTHER" id="PTHR33164:SF5">
    <property type="entry name" value="ORGANIC HYDROPEROXIDE RESISTANCE TRANSCRIPTIONAL REGULATOR"/>
    <property type="match status" value="1"/>
</dbReference>
<evidence type="ECO:0000256" key="2">
    <source>
        <dbReference type="ARBA" id="ARBA00022490"/>
    </source>
</evidence>
<protein>
    <submittedName>
        <fullName evidence="7">DNA-binding MarR family transcriptional regulator</fullName>
    </submittedName>
</protein>
<evidence type="ECO:0000256" key="1">
    <source>
        <dbReference type="ARBA" id="ARBA00004496"/>
    </source>
</evidence>
<feature type="domain" description="HTH marR-type" evidence="6">
    <location>
        <begin position="4"/>
        <end position="131"/>
    </location>
</feature>
<evidence type="ECO:0000256" key="4">
    <source>
        <dbReference type="ARBA" id="ARBA00023125"/>
    </source>
</evidence>
<keyword evidence="4 7" id="KW-0238">DNA-binding</keyword>
<sequence>MSDNALLCLSLYAASRAMTRVYQPLLDALDLTYPQYVVLLSLWAEDDQPVGAIGRRLMLETNTLTPLLKRMEAAGLLRRTRSARDERQVIVSLTEAGREMEARAAHVPGCIVAATGLDQDELRDLATRVAALKDRLAAQA</sequence>
<dbReference type="InterPro" id="IPR036388">
    <property type="entry name" value="WH-like_DNA-bd_sf"/>
</dbReference>
<evidence type="ECO:0000256" key="3">
    <source>
        <dbReference type="ARBA" id="ARBA00023015"/>
    </source>
</evidence>
<evidence type="ECO:0000313" key="8">
    <source>
        <dbReference type="Proteomes" id="UP000576152"/>
    </source>
</evidence>
<name>A0ABR6HJ06_9RHOB</name>
<dbReference type="Gene3D" id="1.10.10.10">
    <property type="entry name" value="Winged helix-like DNA-binding domain superfamily/Winged helix DNA-binding domain"/>
    <property type="match status" value="1"/>
</dbReference>
<comment type="subcellular location">
    <subcellularLocation>
        <location evidence="1">Cytoplasm</location>
    </subcellularLocation>
</comment>
<dbReference type="Pfam" id="PF22381">
    <property type="entry name" value="Staph_reg_Sar_Rot"/>
    <property type="match status" value="1"/>
</dbReference>
<keyword evidence="5" id="KW-0804">Transcription</keyword>
<comment type="caution">
    <text evidence="7">The sequence shown here is derived from an EMBL/GenBank/DDBJ whole genome shotgun (WGS) entry which is preliminary data.</text>
</comment>
<dbReference type="PROSITE" id="PS50995">
    <property type="entry name" value="HTH_MARR_2"/>
    <property type="match status" value="1"/>
</dbReference>
<keyword evidence="8" id="KW-1185">Reference proteome</keyword>